<gene>
    <name evidence="3" type="ORF">HKO22_04005</name>
</gene>
<dbReference type="RefSeq" id="WP_169968726.1">
    <property type="nucleotide sequence ID" value="NZ_JABDSR010000004.1"/>
</dbReference>
<feature type="domain" description="ATP-grasp" evidence="2">
    <location>
        <begin position="131"/>
        <end position="329"/>
    </location>
</feature>
<dbReference type="EMBL" id="JABDSR010000004">
    <property type="protein sequence ID" value="NMW84910.1"/>
    <property type="molecule type" value="Genomic_DNA"/>
</dbReference>
<organism evidence="3 4">
    <name type="scientific">Peptoniphilus faecalis</name>
    <dbReference type="NCBI Taxonomy" id="2731255"/>
    <lineage>
        <taxon>Bacteria</taxon>
        <taxon>Bacillati</taxon>
        <taxon>Bacillota</taxon>
        <taxon>Tissierellia</taxon>
        <taxon>Tissierellales</taxon>
        <taxon>Peptoniphilaceae</taxon>
        <taxon>Peptoniphilus</taxon>
    </lineage>
</organism>
<evidence type="ECO:0000256" key="1">
    <source>
        <dbReference type="PROSITE-ProRule" id="PRU00409"/>
    </source>
</evidence>
<evidence type="ECO:0000313" key="4">
    <source>
        <dbReference type="Proteomes" id="UP000568273"/>
    </source>
</evidence>
<name>A0A848RDJ8_9FIRM</name>
<dbReference type="Gene3D" id="3.30.470.20">
    <property type="entry name" value="ATP-grasp fold, B domain"/>
    <property type="match status" value="1"/>
</dbReference>
<evidence type="ECO:0000259" key="2">
    <source>
        <dbReference type="PROSITE" id="PS50975"/>
    </source>
</evidence>
<dbReference type="GO" id="GO:0046872">
    <property type="term" value="F:metal ion binding"/>
    <property type="evidence" value="ECO:0007669"/>
    <property type="project" value="InterPro"/>
</dbReference>
<sequence>MKNISKDILKKLNVKFVILGSDENAYGIARILNDNYDLISTIFCQRALPATNNSKILDRKIINNFSNDDVFVNEMIKFAEENKDATLITIPCGDEYSKLLSNNKEKIKEYYKFNTPSTELNERLENKIDFYNSCEELGIPYPKFAIINNSKGIKKLDLQFPLILKPNDSISYVKLSFPNKYKVYTIYSYDELKSVVETIYDDNHYEGTMLVQEYIPGPASNQASFNVYCDKFGKVRMMVYGQILLADPLPLRIGNNDAIYTKYMPELFKFYKEKLESINYTGYSNIDLKYDPRDNTYKAFEMNLRLPQSHYFMAAGGVNVLDFYIRDLLDLGFEEEVYYHKETSKIWMNAHPKLLKEYTDKKYHKIIDELLKNGYEFTINNKKDFSFNRKITYLKRKYGSIKHYKMYYKLEK</sequence>
<dbReference type="GO" id="GO:0005524">
    <property type="term" value="F:ATP binding"/>
    <property type="evidence" value="ECO:0007669"/>
    <property type="project" value="UniProtKB-UniRule"/>
</dbReference>
<keyword evidence="1" id="KW-0547">Nucleotide-binding</keyword>
<dbReference type="GO" id="GO:0016874">
    <property type="term" value="F:ligase activity"/>
    <property type="evidence" value="ECO:0007669"/>
    <property type="project" value="UniProtKB-KW"/>
</dbReference>
<keyword evidence="4" id="KW-1185">Reference proteome</keyword>
<accession>A0A848RDJ8</accession>
<proteinExistence type="predicted"/>
<dbReference type="Proteomes" id="UP000568273">
    <property type="component" value="Unassembled WGS sequence"/>
</dbReference>
<evidence type="ECO:0000313" key="3">
    <source>
        <dbReference type="EMBL" id="NMW84910.1"/>
    </source>
</evidence>
<dbReference type="PROSITE" id="PS50975">
    <property type="entry name" value="ATP_GRASP"/>
    <property type="match status" value="1"/>
</dbReference>
<dbReference type="AlphaFoldDB" id="A0A848RDJ8"/>
<dbReference type="InterPro" id="IPR011761">
    <property type="entry name" value="ATP-grasp"/>
</dbReference>
<reference evidence="3" key="1">
    <citation type="submission" date="2020-04" db="EMBL/GenBank/DDBJ databases">
        <title>Peptoniphilus sp. nov. isolated from swine feces.</title>
        <authorList>
            <person name="Ryu S.W."/>
        </authorList>
    </citation>
    <scope>NUCLEOTIDE SEQUENCE [LARGE SCALE GENOMIC DNA]</scope>
    <source>
        <strain evidence="3">AGMB00490</strain>
    </source>
</reference>
<comment type="caution">
    <text evidence="3">The sequence shown here is derived from an EMBL/GenBank/DDBJ whole genome shotgun (WGS) entry which is preliminary data.</text>
</comment>
<keyword evidence="1" id="KW-0067">ATP-binding</keyword>
<protein>
    <submittedName>
        <fullName evidence="3">Carboxylate--amine ligase</fullName>
    </submittedName>
</protein>
<keyword evidence="3" id="KW-0436">Ligase</keyword>
<dbReference type="SUPFAM" id="SSF56059">
    <property type="entry name" value="Glutathione synthetase ATP-binding domain-like"/>
    <property type="match status" value="1"/>
</dbReference>